<dbReference type="InterPro" id="IPR036043">
    <property type="entry name" value="Phosphoglycerate_kinase_sf"/>
</dbReference>
<feature type="binding site" evidence="10">
    <location>
        <position position="36"/>
    </location>
    <ligand>
        <name>substrate</name>
    </ligand>
</feature>
<dbReference type="EMBL" id="CP020880">
    <property type="protein sequence ID" value="ART77971.1"/>
    <property type="molecule type" value="Genomic_DNA"/>
</dbReference>
<feature type="binding site" evidence="10">
    <location>
        <position position="201"/>
    </location>
    <ligand>
        <name>ATP</name>
        <dbReference type="ChEBI" id="CHEBI:30616"/>
    </ligand>
</feature>
<comment type="subunit">
    <text evidence="10">Monomer.</text>
</comment>
<dbReference type="Proteomes" id="UP000195573">
    <property type="component" value="Chromosome"/>
</dbReference>
<dbReference type="PROSITE" id="PS00111">
    <property type="entry name" value="PGLYCERATE_KINASE"/>
    <property type="match status" value="1"/>
</dbReference>
<feature type="modified residue" description="Phosphoserine" evidence="10">
    <location>
        <position position="183"/>
    </location>
</feature>
<keyword evidence="7 10" id="KW-0418">Kinase</keyword>
<dbReference type="InterPro" id="IPR015824">
    <property type="entry name" value="Phosphoglycerate_kinase_N"/>
</dbReference>
<dbReference type="GeneID" id="96740469"/>
<gene>
    <name evidence="10" type="primary">pgk</name>
    <name evidence="12" type="ORF">B4U37_18875</name>
</gene>
<comment type="pathway">
    <text evidence="2 10">Carbohydrate degradation; glycolysis; pyruvate from D-glyceraldehyde 3-phosphate: step 2/5.</text>
</comment>
<dbReference type="EC" id="2.7.2.3" evidence="3 10"/>
<dbReference type="InterPro" id="IPR015911">
    <property type="entry name" value="Phosphoglycerate_kinase_CS"/>
</dbReference>
<keyword evidence="10" id="KW-0597">Phosphoprotein</keyword>
<feature type="binding site" evidence="10">
    <location>
        <position position="118"/>
    </location>
    <ligand>
        <name>substrate</name>
    </ligand>
</feature>
<evidence type="ECO:0000256" key="3">
    <source>
        <dbReference type="ARBA" id="ARBA00013061"/>
    </source>
</evidence>
<dbReference type="Gene3D" id="3.40.50.1260">
    <property type="entry name" value="Phosphoglycerate kinase, N-terminal domain"/>
    <property type="match status" value="2"/>
</dbReference>
<feature type="binding site" evidence="10">
    <location>
        <begin position="59"/>
        <end position="62"/>
    </location>
    <ligand>
        <name>substrate</name>
    </ligand>
</feature>
<dbReference type="PIRSF" id="PIRSF000724">
    <property type="entry name" value="Pgk"/>
    <property type="match status" value="1"/>
</dbReference>
<evidence type="ECO:0000256" key="7">
    <source>
        <dbReference type="ARBA" id="ARBA00022777"/>
    </source>
</evidence>
<evidence type="ECO:0000256" key="1">
    <source>
        <dbReference type="ARBA" id="ARBA00000642"/>
    </source>
</evidence>
<evidence type="ECO:0000313" key="13">
    <source>
        <dbReference type="Proteomes" id="UP000195573"/>
    </source>
</evidence>
<name>A0ABN4ZIE0_9BACI</name>
<dbReference type="PANTHER" id="PTHR11406:SF23">
    <property type="entry name" value="PHOSPHOGLYCERATE KINASE 1, CHLOROPLASTIC-RELATED"/>
    <property type="match status" value="1"/>
</dbReference>
<comment type="catalytic activity">
    <reaction evidence="1 10 11">
        <text>(2R)-3-phosphoglycerate + ATP = (2R)-3-phospho-glyceroyl phosphate + ADP</text>
        <dbReference type="Rhea" id="RHEA:14801"/>
        <dbReference type="ChEBI" id="CHEBI:30616"/>
        <dbReference type="ChEBI" id="CHEBI:57604"/>
        <dbReference type="ChEBI" id="CHEBI:58272"/>
        <dbReference type="ChEBI" id="CHEBI:456216"/>
        <dbReference type="EC" id="2.7.2.3"/>
    </reaction>
</comment>
<keyword evidence="10" id="KW-0963">Cytoplasm</keyword>
<dbReference type="Pfam" id="PF00162">
    <property type="entry name" value="PGK"/>
    <property type="match status" value="1"/>
</dbReference>
<keyword evidence="8 10" id="KW-0067">ATP-binding</keyword>
<evidence type="ECO:0000256" key="9">
    <source>
        <dbReference type="ARBA" id="ARBA00023152"/>
    </source>
</evidence>
<dbReference type="RefSeq" id="WP_088019478.1">
    <property type="nucleotide sequence ID" value="NZ_CP020880.1"/>
</dbReference>
<protein>
    <recommendedName>
        <fullName evidence="4 10">Phosphoglycerate kinase</fullName>
        <ecNumber evidence="3 10">2.7.2.3</ecNumber>
    </recommendedName>
</protein>
<evidence type="ECO:0000313" key="12">
    <source>
        <dbReference type="EMBL" id="ART77971.1"/>
    </source>
</evidence>
<feature type="binding site" evidence="10">
    <location>
        <position position="151"/>
    </location>
    <ligand>
        <name>substrate</name>
    </ligand>
</feature>
<comment type="caution">
    <text evidence="10">Lacks conserved residue(s) required for the propagation of feature annotation.</text>
</comment>
<evidence type="ECO:0000256" key="4">
    <source>
        <dbReference type="ARBA" id="ARBA00016471"/>
    </source>
</evidence>
<evidence type="ECO:0000256" key="5">
    <source>
        <dbReference type="ARBA" id="ARBA00022679"/>
    </source>
</evidence>
<dbReference type="PRINTS" id="PR00477">
    <property type="entry name" value="PHGLYCKINASE"/>
</dbReference>
<feature type="binding site" evidence="10">
    <location>
        <position position="323"/>
    </location>
    <ligand>
        <name>ATP</name>
        <dbReference type="ChEBI" id="CHEBI:30616"/>
    </ligand>
</feature>
<dbReference type="HAMAP" id="MF_00145">
    <property type="entry name" value="Phosphoglyc_kinase"/>
    <property type="match status" value="1"/>
</dbReference>
<evidence type="ECO:0000256" key="10">
    <source>
        <dbReference type="HAMAP-Rule" id="MF_00145"/>
    </source>
</evidence>
<evidence type="ECO:0000256" key="11">
    <source>
        <dbReference type="RuleBase" id="RU000532"/>
    </source>
</evidence>
<sequence>MNKKSIRDIDVKGKRVFCRVDFNVPMKDGQVTDETRIRAALPTIKHLVDNGAKVLLASHLGRPKGQVVEELRLTAVAARLQELLGKDVKKADEAYGDSVKAIVNDMSEGDVLLLENVRFYPGEEKNDPELAKAFAELADVYVNDAFGAAHRAHASTEGIAQHLPAVAGLLMEKELEVLGKALSNPERPFTAIIGGAKVKDKIGVIENLLNKVDNLIIGGGLAYTFIKAKGYDVGKSLLEEDKIDLAKSFMEQAKEKGVNMYMPVDVVVADDFSNDANTKIVPIEEIPSDWEGLDCGPKSREIYADVIKNSKLVIWNGPMGVFELDAFAGGTKAVGEALAEATDTYSVIGGGDSAAAVEKFNLADKMSHISTGGGASLEFMEGKELPGVVALNDK</sequence>
<proteinExistence type="inferred from homology"/>
<feature type="binding site" evidence="10">
    <location>
        <position position="292"/>
    </location>
    <ligand>
        <name>ATP</name>
        <dbReference type="ChEBI" id="CHEBI:30616"/>
    </ligand>
</feature>
<comment type="subcellular location">
    <subcellularLocation>
        <location evidence="10">Cytoplasm</location>
    </subcellularLocation>
</comment>
<keyword evidence="9 10" id="KW-0324">Glycolysis</keyword>
<accession>A0ABN4ZIE0</accession>
<evidence type="ECO:0000256" key="2">
    <source>
        <dbReference type="ARBA" id="ARBA00004838"/>
    </source>
</evidence>
<evidence type="ECO:0000256" key="6">
    <source>
        <dbReference type="ARBA" id="ARBA00022741"/>
    </source>
</evidence>
<organism evidence="12 13">
    <name type="scientific">Sutcliffiella horikoshii</name>
    <dbReference type="NCBI Taxonomy" id="79883"/>
    <lineage>
        <taxon>Bacteria</taxon>
        <taxon>Bacillati</taxon>
        <taxon>Bacillota</taxon>
        <taxon>Bacilli</taxon>
        <taxon>Bacillales</taxon>
        <taxon>Bacillaceae</taxon>
        <taxon>Sutcliffiella</taxon>
    </lineage>
</organism>
<dbReference type="CDD" id="cd00318">
    <property type="entry name" value="Phosphoglycerate_kinase"/>
    <property type="match status" value="1"/>
</dbReference>
<reference evidence="12 13" key="1">
    <citation type="submission" date="2017-04" db="EMBL/GenBank/DDBJ databases">
        <title>Complete Genome Sequence of the Bacillus horikoshii 20a strain from Cuatro Cienegas, Coahuila, Mexico.</title>
        <authorList>
            <person name="Zarza E."/>
            <person name="Alcaraz L.D."/>
            <person name="Aguilar-Salinas B."/>
            <person name="Islas A."/>
            <person name="Olmedo-Alvarez G."/>
        </authorList>
    </citation>
    <scope>NUCLEOTIDE SEQUENCE [LARGE SCALE GENOMIC DNA]</scope>
    <source>
        <strain evidence="12 13">20a</strain>
    </source>
</reference>
<evidence type="ECO:0000256" key="8">
    <source>
        <dbReference type="ARBA" id="ARBA00022840"/>
    </source>
</evidence>
<keyword evidence="6 10" id="KW-0547">Nucleotide-binding</keyword>
<comment type="similarity">
    <text evidence="10 11">Belongs to the phosphoglycerate kinase family.</text>
</comment>
<dbReference type="PANTHER" id="PTHR11406">
    <property type="entry name" value="PHOSPHOGLYCERATE KINASE"/>
    <property type="match status" value="1"/>
</dbReference>
<keyword evidence="13" id="KW-1185">Reference proteome</keyword>
<dbReference type="GO" id="GO:0016301">
    <property type="term" value="F:kinase activity"/>
    <property type="evidence" value="ECO:0007669"/>
    <property type="project" value="UniProtKB-KW"/>
</dbReference>
<feature type="binding site" evidence="10">
    <location>
        <begin position="21"/>
        <end position="23"/>
    </location>
    <ligand>
        <name>substrate</name>
    </ligand>
</feature>
<feature type="binding site" evidence="10">
    <location>
        <begin position="350"/>
        <end position="353"/>
    </location>
    <ligand>
        <name>ATP</name>
        <dbReference type="ChEBI" id="CHEBI:30616"/>
    </ligand>
</feature>
<keyword evidence="5 10" id="KW-0808">Transferase</keyword>
<dbReference type="SUPFAM" id="SSF53748">
    <property type="entry name" value="Phosphoglycerate kinase"/>
    <property type="match status" value="1"/>
</dbReference>
<dbReference type="InterPro" id="IPR001576">
    <property type="entry name" value="Phosphoglycerate_kinase"/>
</dbReference>